<feature type="compositionally biased region" description="Basic and acidic residues" evidence="1">
    <location>
        <begin position="55"/>
        <end position="68"/>
    </location>
</feature>
<evidence type="ECO:0000313" key="2">
    <source>
        <dbReference type="EMBL" id="EGC37902.1"/>
    </source>
</evidence>
<feature type="region of interest" description="Disordered" evidence="1">
    <location>
        <begin position="43"/>
        <end position="68"/>
    </location>
</feature>
<sequence>MFRLINRNRRIINNVLELNKISFIKNNNNNRFFSTLTTNNIQSQEQLQPQEPLQSEEKELENKNEDLEDIDLNKRPLKEQEEAYQAFLNEDHPLLDVRDVVKLKAFKKLPFNFQMKFLTEHRFPESSISQVENTKVRLKKQHTKEIQREVSYIQSNKSKRKDITPQAELLELLTLQIQTNNYQNGLKSFFTARFRLNDDIVRLAFRIFGEIYNSQDLKQFPTYEFENLLKKVAFSKFSISEATEFLIKLGFFESLHFYNTIFSLNESYLLVYVYDIGNYLKSTPSLKNYSVHFESFIPQGSGSHAKLLNALIISHRRQEALEVFESSKSKATGEFIYYFVLGLIKMGYIEKSKLIMSEHYDSLHNDPYYILSSINVALALNQPDLASEIILNCGPMETMIPTETLQMVFLELGKMGKRNSLRKLEEFADKYLDEQEKRKLLFNSYYKYPEVQFHYLKKIEKTKYHLAINNVVSKSLKQPLAQKDQDNVSVPVVYQVVNINYEDENLFGLINNLKGKEKYQDLNNPTVYDSSGDVQRKLDMFKKKEK</sequence>
<dbReference type="InParanoid" id="F0ZDT1"/>
<proteinExistence type="predicted"/>
<gene>
    <name evidence="2" type="ORF">DICPUDRAFT_76499</name>
</gene>
<feature type="compositionally biased region" description="Low complexity" evidence="1">
    <location>
        <begin position="43"/>
        <end position="53"/>
    </location>
</feature>
<reference evidence="3" key="1">
    <citation type="journal article" date="2011" name="Genome Biol.">
        <title>Comparative genomics of the social amoebae Dictyostelium discoideum and Dictyostelium purpureum.</title>
        <authorList>
            <consortium name="US DOE Joint Genome Institute (JGI-PGF)"/>
            <person name="Sucgang R."/>
            <person name="Kuo A."/>
            <person name="Tian X."/>
            <person name="Salerno W."/>
            <person name="Parikh A."/>
            <person name="Feasley C.L."/>
            <person name="Dalin E."/>
            <person name="Tu H."/>
            <person name="Huang E."/>
            <person name="Barry K."/>
            <person name="Lindquist E."/>
            <person name="Shapiro H."/>
            <person name="Bruce D."/>
            <person name="Schmutz J."/>
            <person name="Salamov A."/>
            <person name="Fey P."/>
            <person name="Gaudet P."/>
            <person name="Anjard C."/>
            <person name="Babu M.M."/>
            <person name="Basu S."/>
            <person name="Bushmanova Y."/>
            <person name="van der Wel H."/>
            <person name="Katoh-Kurasawa M."/>
            <person name="Dinh C."/>
            <person name="Coutinho P.M."/>
            <person name="Saito T."/>
            <person name="Elias M."/>
            <person name="Schaap P."/>
            <person name="Kay R.R."/>
            <person name="Henrissat B."/>
            <person name="Eichinger L."/>
            <person name="Rivero F."/>
            <person name="Putnam N.H."/>
            <person name="West C.M."/>
            <person name="Loomis W.F."/>
            <person name="Chisholm R.L."/>
            <person name="Shaulsky G."/>
            <person name="Strassmann J.E."/>
            <person name="Queller D.C."/>
            <person name="Kuspa A."/>
            <person name="Grigoriev I.V."/>
        </authorList>
    </citation>
    <scope>NUCLEOTIDE SEQUENCE [LARGE SCALE GENOMIC DNA]</scope>
    <source>
        <strain evidence="3">QSDP1</strain>
    </source>
</reference>
<name>F0ZDT1_DICPU</name>
<organism evidence="2 3">
    <name type="scientific">Dictyostelium purpureum</name>
    <name type="common">Slime mold</name>
    <dbReference type="NCBI Taxonomy" id="5786"/>
    <lineage>
        <taxon>Eukaryota</taxon>
        <taxon>Amoebozoa</taxon>
        <taxon>Evosea</taxon>
        <taxon>Eumycetozoa</taxon>
        <taxon>Dictyostelia</taxon>
        <taxon>Dictyosteliales</taxon>
        <taxon>Dictyosteliaceae</taxon>
        <taxon>Dictyostelium</taxon>
    </lineage>
</organism>
<accession>F0ZDT1</accession>
<dbReference type="Proteomes" id="UP000001064">
    <property type="component" value="Unassembled WGS sequence"/>
</dbReference>
<evidence type="ECO:0000313" key="3">
    <source>
        <dbReference type="Proteomes" id="UP000001064"/>
    </source>
</evidence>
<keyword evidence="3" id="KW-1185">Reference proteome</keyword>
<dbReference type="GeneID" id="10503158"/>
<dbReference type="RefSeq" id="XP_003285562.1">
    <property type="nucleotide sequence ID" value="XM_003285514.1"/>
</dbReference>
<evidence type="ECO:0000256" key="1">
    <source>
        <dbReference type="SAM" id="MobiDB-lite"/>
    </source>
</evidence>
<dbReference type="KEGG" id="dpp:DICPUDRAFT_76499"/>
<dbReference type="STRING" id="5786.F0ZDT1"/>
<dbReference type="AlphaFoldDB" id="F0ZDT1"/>
<dbReference type="VEuPathDB" id="AmoebaDB:DICPUDRAFT_76499"/>
<protein>
    <submittedName>
        <fullName evidence="2">Uncharacterized protein</fullName>
    </submittedName>
</protein>
<dbReference type="EMBL" id="GL870988">
    <property type="protein sequence ID" value="EGC37902.1"/>
    <property type="molecule type" value="Genomic_DNA"/>
</dbReference>
<dbReference type="FunCoup" id="F0ZDT1">
    <property type="interactions" value="937"/>
</dbReference>
<dbReference type="eggNOG" id="ENOG502RIQN">
    <property type="taxonomic scope" value="Eukaryota"/>
</dbReference>